<comment type="caution">
    <text evidence="8">The sequence shown here is derived from an EMBL/GenBank/DDBJ whole genome shotgun (WGS) entry which is preliminary data.</text>
</comment>
<dbReference type="Pfam" id="PF18052">
    <property type="entry name" value="Rx_N"/>
    <property type="match status" value="1"/>
</dbReference>
<evidence type="ECO:0000256" key="1">
    <source>
        <dbReference type="ARBA" id="ARBA00022737"/>
    </source>
</evidence>
<evidence type="ECO:0000259" key="6">
    <source>
        <dbReference type="Pfam" id="PF18052"/>
    </source>
</evidence>
<protein>
    <recommendedName>
        <fullName evidence="10">Rx N-terminal domain-containing protein</fullName>
    </recommendedName>
</protein>
<evidence type="ECO:0000259" key="5">
    <source>
        <dbReference type="Pfam" id="PF00931"/>
    </source>
</evidence>
<name>A0A5N5JG86_9ROSI</name>
<dbReference type="AlphaFoldDB" id="A0A5N5JG86"/>
<dbReference type="InterPro" id="IPR056789">
    <property type="entry name" value="LRR_R13L1-DRL21"/>
</dbReference>
<proteinExistence type="predicted"/>
<evidence type="ECO:0008006" key="10">
    <source>
        <dbReference type="Google" id="ProtNLM"/>
    </source>
</evidence>
<dbReference type="GO" id="GO:0006952">
    <property type="term" value="P:defense response"/>
    <property type="evidence" value="ECO:0007669"/>
    <property type="project" value="UniProtKB-KW"/>
</dbReference>
<dbReference type="Gene3D" id="3.80.10.10">
    <property type="entry name" value="Ribonuclease Inhibitor"/>
    <property type="match status" value="2"/>
</dbReference>
<reference evidence="9" key="1">
    <citation type="journal article" date="2019" name="Gigascience">
        <title>De novo genome assembly of the endangered Acer yangbiense, a plant species with extremely small populations endemic to Yunnan Province, China.</title>
        <authorList>
            <person name="Yang J."/>
            <person name="Wariss H.M."/>
            <person name="Tao L."/>
            <person name="Zhang R."/>
            <person name="Yun Q."/>
            <person name="Hollingsworth P."/>
            <person name="Dao Z."/>
            <person name="Luo G."/>
            <person name="Guo H."/>
            <person name="Ma Y."/>
            <person name="Sun W."/>
        </authorList>
    </citation>
    <scope>NUCLEOTIDE SEQUENCE [LARGE SCALE GENOMIC DNA]</scope>
    <source>
        <strain evidence="9">cv. br00</strain>
    </source>
</reference>
<evidence type="ECO:0000313" key="9">
    <source>
        <dbReference type="Proteomes" id="UP000326939"/>
    </source>
</evidence>
<feature type="compositionally biased region" description="Polar residues" evidence="4">
    <location>
        <begin position="983"/>
        <end position="992"/>
    </location>
</feature>
<feature type="domain" description="NB-ARC" evidence="5">
    <location>
        <begin position="208"/>
        <end position="258"/>
    </location>
</feature>
<evidence type="ECO:0000256" key="4">
    <source>
        <dbReference type="SAM" id="MobiDB-lite"/>
    </source>
</evidence>
<dbReference type="PANTHER" id="PTHR47186">
    <property type="entry name" value="LEUCINE-RICH REPEAT-CONTAINING PROTEIN 57"/>
    <property type="match status" value="1"/>
</dbReference>
<dbReference type="Proteomes" id="UP000326939">
    <property type="component" value="Chromosome 17"/>
</dbReference>
<gene>
    <name evidence="8" type="ORF">DKX38_027508</name>
</gene>
<evidence type="ECO:0000313" key="8">
    <source>
        <dbReference type="EMBL" id="KAB5516860.1"/>
    </source>
</evidence>
<feature type="compositionally biased region" description="Polar residues" evidence="4">
    <location>
        <begin position="1014"/>
        <end position="1024"/>
    </location>
</feature>
<feature type="compositionally biased region" description="Basic and acidic residues" evidence="4">
    <location>
        <begin position="1045"/>
        <end position="1056"/>
    </location>
</feature>
<evidence type="ECO:0000259" key="7">
    <source>
        <dbReference type="Pfam" id="PF25019"/>
    </source>
</evidence>
<dbReference type="EMBL" id="VDCV01000017">
    <property type="protein sequence ID" value="KAB5516860.1"/>
    <property type="molecule type" value="Genomic_DNA"/>
</dbReference>
<dbReference type="SUPFAM" id="SSF52058">
    <property type="entry name" value="L domain-like"/>
    <property type="match status" value="2"/>
</dbReference>
<accession>A0A5N5JG86</accession>
<feature type="region of interest" description="Disordered" evidence="4">
    <location>
        <begin position="972"/>
        <end position="993"/>
    </location>
</feature>
<dbReference type="GO" id="GO:0043531">
    <property type="term" value="F:ADP binding"/>
    <property type="evidence" value="ECO:0007669"/>
    <property type="project" value="InterPro"/>
</dbReference>
<keyword evidence="3" id="KW-0611">Plant defense</keyword>
<dbReference type="InterPro" id="IPR027417">
    <property type="entry name" value="P-loop_NTPase"/>
</dbReference>
<evidence type="ECO:0000256" key="2">
    <source>
        <dbReference type="ARBA" id="ARBA00022741"/>
    </source>
</evidence>
<feature type="domain" description="Disease resistance N-terminal" evidence="6">
    <location>
        <begin position="16"/>
        <end position="100"/>
    </location>
</feature>
<dbReference type="Gene3D" id="1.20.5.4130">
    <property type="match status" value="1"/>
</dbReference>
<keyword evidence="1" id="KW-0677">Repeat</keyword>
<evidence type="ECO:0000256" key="3">
    <source>
        <dbReference type="ARBA" id="ARBA00022821"/>
    </source>
</evidence>
<feature type="domain" description="R13L1/DRL21-like LRR repeat region" evidence="7">
    <location>
        <begin position="446"/>
        <end position="568"/>
    </location>
</feature>
<dbReference type="SUPFAM" id="SSF52540">
    <property type="entry name" value="P-loop containing nucleoside triphosphate hydrolases"/>
    <property type="match status" value="1"/>
</dbReference>
<dbReference type="Pfam" id="PF00931">
    <property type="entry name" value="NB-ARC"/>
    <property type="match status" value="1"/>
</dbReference>
<dbReference type="Pfam" id="PF25019">
    <property type="entry name" value="LRR_R13L1-DRL21"/>
    <property type="match status" value="1"/>
</dbReference>
<dbReference type="InterPro" id="IPR032675">
    <property type="entry name" value="LRR_dom_sf"/>
</dbReference>
<dbReference type="InterPro" id="IPR041118">
    <property type="entry name" value="Rx_N"/>
</dbReference>
<sequence length="1056" mass="118779">MEVIAVEIGKAFLSSAVEYLIKEYGSALIESFFEHQNHDDKDLLEKLKETLNAVNGLLDDAEEKQITVDAVKIWLDNIKDAVYEAEDLLDEIDYEARSPAQMEAGSQTITAKMRSFLSCCLSPPSKNLVEKELAENLKKIIKKLDRSEKTAHTIHLITRVGGKRSYDPQSRCLPTTSPLGGYGVHGRHDEKQAIMDLLLSDDAKIKGLESGARGSKIVVTTRKENIMTALQNVSSYHLQLMSADDCWSLFSDYAFSGENCNARSLLDDDDNRLRDISRRTRYLSYAVTRDEDIKSVGGIDEVHNLRTFMPMSTWGWSNEGFNSEEIHNFLPRFKRLRVLSLSGYDNAGQLLDSFGNLKHLRFLNLSRTSMDKLPEVICASYNLQTLILSGCKKLVGLPAKMTMLTNLYHLDITETGLQNMPPQIGKLRRLQLLTDFFVGTPESSNIKELGELQALKGELRIWNLQNVLDPQDASGANLGGKRNLKTLSLVWRADTGNSPHQQGILEQLQPHKDVEALSIDGYGGEILPKWVGDSYFSKLASLSLVEFKYCRFLPPLGQLSSLKTLLIKAWDGVEIIGPEFYGRCISTNNPFESLQTLIFERMPQWHEWVLYDDGKAFPRLQVLRIRECPKLSRALPDHLPSLMQLEIKGCPQLVLSLPMSPIINKMMLSNDYAEVKLVKMSSGYSLRLFSFQALQYLPKEMPKLGCDSTTLLSIDIVGVTLKWLPLMFFPRLKQLTIWACLNLESLCVQEEPCSHSESTSSSLICQSPHLEKLSLHNCPKLKSFHCFLPSLVDLKIYHCDGMESFPRVGSSSKLESLKIQGCHKLLAGRKQWNLQRFPSLSRFCFGACEEVESFPEEGMLLPSTLTSLGIRNLPKLKSLDCKGLQHLTSLRELIIKYCSKLQPIPEGSLPSSVSVLTVYKDLAPYVIVSGQHLECLYICMTVLQEEIWDETDEYVDVHNKIKINMNPLRRSPLRSPGAGMASPVSSYHQSPVSPIRHSPVPPYAYSPFMRPTLSASQPAKSVPNSPAHLTGSPHYSPSSNKVSRKSYEKLRRPDDL</sequence>
<keyword evidence="9" id="KW-1185">Reference proteome</keyword>
<organism evidence="8 9">
    <name type="scientific">Salix brachista</name>
    <dbReference type="NCBI Taxonomy" id="2182728"/>
    <lineage>
        <taxon>Eukaryota</taxon>
        <taxon>Viridiplantae</taxon>
        <taxon>Streptophyta</taxon>
        <taxon>Embryophyta</taxon>
        <taxon>Tracheophyta</taxon>
        <taxon>Spermatophyta</taxon>
        <taxon>Magnoliopsida</taxon>
        <taxon>eudicotyledons</taxon>
        <taxon>Gunneridae</taxon>
        <taxon>Pentapetalae</taxon>
        <taxon>rosids</taxon>
        <taxon>fabids</taxon>
        <taxon>Malpighiales</taxon>
        <taxon>Salicaceae</taxon>
        <taxon>Saliceae</taxon>
        <taxon>Salix</taxon>
    </lineage>
</organism>
<dbReference type="GO" id="GO:0051707">
    <property type="term" value="P:response to other organism"/>
    <property type="evidence" value="ECO:0007669"/>
    <property type="project" value="UniProtKB-ARBA"/>
</dbReference>
<keyword evidence="2" id="KW-0547">Nucleotide-binding</keyword>
<feature type="region of interest" description="Disordered" evidence="4">
    <location>
        <begin position="1014"/>
        <end position="1056"/>
    </location>
</feature>
<dbReference type="PANTHER" id="PTHR47186:SF18">
    <property type="entry name" value="RX N-TERMINAL DOMAIN-CONTAINING PROTEIN"/>
    <property type="match status" value="1"/>
</dbReference>
<dbReference type="InterPro" id="IPR002182">
    <property type="entry name" value="NB-ARC"/>
</dbReference>